<accession>A0ABW0AAM0</accession>
<evidence type="ECO:0000313" key="1">
    <source>
        <dbReference type="EMBL" id="MFC5150076.1"/>
    </source>
</evidence>
<organism evidence="1 2">
    <name type="scientific">Streptomyces aureoversilis</name>
    <dbReference type="NCBI Taxonomy" id="67277"/>
    <lineage>
        <taxon>Bacteria</taxon>
        <taxon>Bacillati</taxon>
        <taxon>Actinomycetota</taxon>
        <taxon>Actinomycetes</taxon>
        <taxon>Kitasatosporales</taxon>
        <taxon>Streptomycetaceae</taxon>
        <taxon>Streptomyces</taxon>
    </lineage>
</organism>
<reference evidence="2" key="1">
    <citation type="journal article" date="2019" name="Int. J. Syst. Evol. Microbiol.">
        <title>The Global Catalogue of Microorganisms (GCM) 10K type strain sequencing project: providing services to taxonomists for standard genome sequencing and annotation.</title>
        <authorList>
            <consortium name="The Broad Institute Genomics Platform"/>
            <consortium name="The Broad Institute Genome Sequencing Center for Infectious Disease"/>
            <person name="Wu L."/>
            <person name="Ma J."/>
        </authorList>
    </citation>
    <scope>NUCLEOTIDE SEQUENCE [LARGE SCALE GENOMIC DNA]</scope>
    <source>
        <strain evidence="2">CGMCC 4.1641</strain>
    </source>
</reference>
<protein>
    <submittedName>
        <fullName evidence="1">Uncharacterized protein</fullName>
    </submittedName>
</protein>
<dbReference type="RefSeq" id="WP_382051130.1">
    <property type="nucleotide sequence ID" value="NZ_JBHSKJ010000058.1"/>
</dbReference>
<sequence>MADLPDPHFRELIHPYTGDVADARVSSHGFSSDFTAVITSEQGVFFARPCSTSPEADGIPLSGKS</sequence>
<gene>
    <name evidence="1" type="ORF">ACFPP6_36360</name>
</gene>
<dbReference type="Proteomes" id="UP001596222">
    <property type="component" value="Unassembled WGS sequence"/>
</dbReference>
<evidence type="ECO:0000313" key="2">
    <source>
        <dbReference type="Proteomes" id="UP001596222"/>
    </source>
</evidence>
<name>A0ABW0AAM0_9ACTN</name>
<dbReference type="EMBL" id="JBHSKJ010000058">
    <property type="protein sequence ID" value="MFC5150076.1"/>
    <property type="molecule type" value="Genomic_DNA"/>
</dbReference>
<proteinExistence type="predicted"/>
<keyword evidence="2" id="KW-1185">Reference proteome</keyword>
<comment type="caution">
    <text evidence="1">The sequence shown here is derived from an EMBL/GenBank/DDBJ whole genome shotgun (WGS) entry which is preliminary data.</text>
</comment>